<dbReference type="InterPro" id="IPR006597">
    <property type="entry name" value="Sel1-like"/>
</dbReference>
<dbReference type="Gene3D" id="1.25.40.10">
    <property type="entry name" value="Tetratricopeptide repeat domain"/>
    <property type="match status" value="1"/>
</dbReference>
<evidence type="ECO:0000313" key="2">
    <source>
        <dbReference type="EMBL" id="MDV2080094.1"/>
    </source>
</evidence>
<sequence length="245" mass="27923">MTRIAKFFNCLFLISAMSASAETEQKNLQEELELAERLLYGGDEKQAYTRYKMLAEQGCAKAQVRLGRLMDSYEPERNTEALAWIRRSAEQGYAHAQYTLGFAYDMGMFGLGPREFERAKPWYFRAAAQGHPAAMEAIAYMYLHGQGGLKHDLVSAYQWFTLAARRFPPSTDKPAYGMGANNELRQLMLNSLDRLATRMSSAQIAEANRRIEDWENAHNNIHRMPETSETPLPIWYNAIEAGCND</sequence>
<dbReference type="PANTHER" id="PTHR11102">
    <property type="entry name" value="SEL-1-LIKE PROTEIN"/>
    <property type="match status" value="1"/>
</dbReference>
<comment type="caution">
    <text evidence="2">The sequence shown here is derived from an EMBL/GenBank/DDBJ whole genome shotgun (WGS) entry which is preliminary data.</text>
</comment>
<dbReference type="InterPro" id="IPR011990">
    <property type="entry name" value="TPR-like_helical_dom_sf"/>
</dbReference>
<dbReference type="InterPro" id="IPR050767">
    <property type="entry name" value="Sel1_AlgK"/>
</dbReference>
<gene>
    <name evidence="2" type="ORF">RYS15_15520</name>
</gene>
<feature type="signal peptide" evidence="1">
    <location>
        <begin position="1"/>
        <end position="21"/>
    </location>
</feature>
<reference evidence="2 3" key="1">
    <citation type="submission" date="2023-10" db="EMBL/GenBank/DDBJ databases">
        <title>Characteristics and mechanism of a salt-tolerant marine origin heterotrophic nitrifying- aerobic denitrifying bacteria Marinobacter xestospongiae HN1.</title>
        <authorList>
            <person name="Qi R."/>
        </authorList>
    </citation>
    <scope>NUCLEOTIDE SEQUENCE [LARGE SCALE GENOMIC DNA]</scope>
    <source>
        <strain evidence="2 3">HN1</strain>
    </source>
</reference>
<keyword evidence="1" id="KW-0732">Signal</keyword>
<proteinExistence type="predicted"/>
<organism evidence="2 3">
    <name type="scientific">Marinobacter xestospongiae</name>
    <dbReference type="NCBI Taxonomy" id="994319"/>
    <lineage>
        <taxon>Bacteria</taxon>
        <taxon>Pseudomonadati</taxon>
        <taxon>Pseudomonadota</taxon>
        <taxon>Gammaproteobacteria</taxon>
        <taxon>Pseudomonadales</taxon>
        <taxon>Marinobacteraceae</taxon>
        <taxon>Marinobacter</taxon>
    </lineage>
</organism>
<dbReference type="SUPFAM" id="SSF81901">
    <property type="entry name" value="HCP-like"/>
    <property type="match status" value="1"/>
</dbReference>
<dbReference type="Proteomes" id="UP001269819">
    <property type="component" value="Unassembled WGS sequence"/>
</dbReference>
<dbReference type="PANTHER" id="PTHR11102:SF160">
    <property type="entry name" value="ERAD-ASSOCIATED E3 UBIQUITIN-PROTEIN LIGASE COMPONENT HRD3"/>
    <property type="match status" value="1"/>
</dbReference>
<dbReference type="RefSeq" id="WP_316974543.1">
    <property type="nucleotide sequence ID" value="NZ_JAWIIJ010000011.1"/>
</dbReference>
<name>A0ABU3W0Q3_9GAMM</name>
<evidence type="ECO:0000313" key="3">
    <source>
        <dbReference type="Proteomes" id="UP001269819"/>
    </source>
</evidence>
<dbReference type="SMART" id="SM00671">
    <property type="entry name" value="SEL1"/>
    <property type="match status" value="4"/>
</dbReference>
<protein>
    <submittedName>
        <fullName evidence="2">Tetratricopeptide repeat protein</fullName>
    </submittedName>
</protein>
<dbReference type="EMBL" id="JAWIIJ010000011">
    <property type="protein sequence ID" value="MDV2080094.1"/>
    <property type="molecule type" value="Genomic_DNA"/>
</dbReference>
<dbReference type="Pfam" id="PF08238">
    <property type="entry name" value="Sel1"/>
    <property type="match status" value="3"/>
</dbReference>
<evidence type="ECO:0000256" key="1">
    <source>
        <dbReference type="SAM" id="SignalP"/>
    </source>
</evidence>
<feature type="chain" id="PRO_5045725431" evidence="1">
    <location>
        <begin position="22"/>
        <end position="245"/>
    </location>
</feature>
<keyword evidence="3" id="KW-1185">Reference proteome</keyword>
<accession>A0ABU3W0Q3</accession>